<evidence type="ECO:0000313" key="1">
    <source>
        <dbReference type="EMBL" id="VVE19930.1"/>
    </source>
</evidence>
<name>A0A5E4W9G5_9BURK</name>
<dbReference type="EMBL" id="CABPSA010000005">
    <property type="protein sequence ID" value="VVE19930.1"/>
    <property type="molecule type" value="Genomic_DNA"/>
</dbReference>
<reference evidence="1 2" key="1">
    <citation type="submission" date="2019-08" db="EMBL/GenBank/DDBJ databases">
        <authorList>
            <person name="Peeters C."/>
        </authorList>
    </citation>
    <scope>NUCLEOTIDE SEQUENCE [LARGE SCALE GENOMIC DNA]</scope>
    <source>
        <strain evidence="1 2">LMG 31010</strain>
    </source>
</reference>
<organism evidence="1 2">
    <name type="scientific">Pandoraea commovens</name>
    <dbReference type="NCBI Taxonomy" id="2508289"/>
    <lineage>
        <taxon>Bacteria</taxon>
        <taxon>Pseudomonadati</taxon>
        <taxon>Pseudomonadota</taxon>
        <taxon>Betaproteobacteria</taxon>
        <taxon>Burkholderiales</taxon>
        <taxon>Burkholderiaceae</taxon>
        <taxon>Pandoraea</taxon>
    </lineage>
</organism>
<sequence>MATPITAVPIPLLPEKADATSANSKVGDAVGTSAAPSVEIRNMLQEVDSAAFEALREPMSDVERLQLGETLHCVLGKIDAYAANRLGNGLDQPAHDALRNEIGVRSKSLQSLMYEVTMKISEKREKQIGDLLQQQADRQAQMADLHALQGALSQAVAGGVKPDPETGFGTVTVPLGPNSPIGKDVASVQEVIDYYKDKHPEFGMPDVPMTGPEAETTVDRVGSILSVRLQGVVQNDMVKLQDLYTRFQEVSRLGSNFIKVIHDTYRSTIN</sequence>
<evidence type="ECO:0000313" key="2">
    <source>
        <dbReference type="Proteomes" id="UP000343335"/>
    </source>
</evidence>
<accession>A0A5E4W9G5</accession>
<protein>
    <submittedName>
        <fullName evidence="1">Uncharacterized protein</fullName>
    </submittedName>
</protein>
<dbReference type="Proteomes" id="UP000343335">
    <property type="component" value="Unassembled WGS sequence"/>
</dbReference>
<proteinExistence type="predicted"/>
<gene>
    <name evidence="1" type="ORF">PCO31010_03103</name>
</gene>
<dbReference type="AlphaFoldDB" id="A0A5E4W9G5"/>
<dbReference type="RefSeq" id="WP_150665018.1">
    <property type="nucleotide sequence ID" value="NZ_CABPSA010000005.1"/>
</dbReference>